<evidence type="ECO:0000313" key="3">
    <source>
        <dbReference type="EMBL" id="KZT70572.1"/>
    </source>
</evidence>
<accession>A0A165RCC1</accession>
<dbReference type="Proteomes" id="UP000076727">
    <property type="component" value="Unassembled WGS sequence"/>
</dbReference>
<reference evidence="3 4" key="1">
    <citation type="journal article" date="2016" name="Mol. Biol. Evol.">
        <title>Comparative Genomics of Early-Diverging Mushroom-Forming Fungi Provides Insights into the Origins of Lignocellulose Decay Capabilities.</title>
        <authorList>
            <person name="Nagy L.G."/>
            <person name="Riley R."/>
            <person name="Tritt A."/>
            <person name="Adam C."/>
            <person name="Daum C."/>
            <person name="Floudas D."/>
            <person name="Sun H."/>
            <person name="Yadav J.S."/>
            <person name="Pangilinan J."/>
            <person name="Larsson K.H."/>
            <person name="Matsuura K."/>
            <person name="Barry K."/>
            <person name="Labutti K."/>
            <person name="Kuo R."/>
            <person name="Ohm R.A."/>
            <person name="Bhattacharya S.S."/>
            <person name="Shirouzu T."/>
            <person name="Yoshinaga Y."/>
            <person name="Martin F.M."/>
            <person name="Grigoriev I.V."/>
            <person name="Hibbett D.S."/>
        </authorList>
    </citation>
    <scope>NUCLEOTIDE SEQUENCE [LARGE SCALE GENOMIC DNA]</scope>
    <source>
        <strain evidence="3 4">L-15889</strain>
    </source>
</reference>
<dbReference type="Pfam" id="PF20151">
    <property type="entry name" value="DUF6533"/>
    <property type="match status" value="1"/>
</dbReference>
<protein>
    <recommendedName>
        <fullName evidence="2">DUF6533 domain-containing protein</fullName>
    </recommendedName>
</protein>
<keyword evidence="1" id="KW-0472">Membrane</keyword>
<feature type="transmembrane region" description="Helical" evidence="1">
    <location>
        <begin position="170"/>
        <end position="192"/>
    </location>
</feature>
<sequence>MSTAAVLVPAADVLATQGLYTSNYCAAAAAALLLYEYVITLGQESRFVWSNACTGYAVIFLINRLNMLCMSISMFLGLCMRQTIVSCKAGIILWQFSWVNVLFLWAGVSTLRVYAITNRNVLLTAVTAVLASTPVVVNIIANTKSNFSLESTGLWTLCAHNADLSAQTSFMFTILSRVAPIASDVVVLLVTWRKLGGSSRQGRTYSALVILVLRDSTLYFLIFTLLNVIQLVIQIRFGTLFNPLPIFIEAVTCVMISRLILNLRRLVYGRRLLMRSQMDVTIPTVDISQSFFPSTVAFRQHTVIQYSHSSQQSSPLPAHRQEDGQENELLDIAPDAIKEVIDADEEEWM</sequence>
<feature type="domain" description="DUF6533" evidence="2">
    <location>
        <begin position="24"/>
        <end position="68"/>
    </location>
</feature>
<keyword evidence="1" id="KW-0812">Transmembrane</keyword>
<gene>
    <name evidence="3" type="ORF">DAEQUDRAFT_725088</name>
</gene>
<dbReference type="AlphaFoldDB" id="A0A165RCC1"/>
<keyword evidence="4" id="KW-1185">Reference proteome</keyword>
<feature type="transmembrane region" description="Helical" evidence="1">
    <location>
        <begin position="89"/>
        <end position="108"/>
    </location>
</feature>
<dbReference type="InterPro" id="IPR045340">
    <property type="entry name" value="DUF6533"/>
</dbReference>
<dbReference type="STRING" id="1314783.A0A165RCC1"/>
<organism evidence="3 4">
    <name type="scientific">Daedalea quercina L-15889</name>
    <dbReference type="NCBI Taxonomy" id="1314783"/>
    <lineage>
        <taxon>Eukaryota</taxon>
        <taxon>Fungi</taxon>
        <taxon>Dikarya</taxon>
        <taxon>Basidiomycota</taxon>
        <taxon>Agaricomycotina</taxon>
        <taxon>Agaricomycetes</taxon>
        <taxon>Polyporales</taxon>
        <taxon>Fomitopsis</taxon>
    </lineage>
</organism>
<feature type="transmembrane region" description="Helical" evidence="1">
    <location>
        <begin position="204"/>
        <end position="229"/>
    </location>
</feature>
<dbReference type="OrthoDB" id="3354157at2759"/>
<name>A0A165RCC1_9APHY</name>
<keyword evidence="1" id="KW-1133">Transmembrane helix</keyword>
<feature type="transmembrane region" description="Helical" evidence="1">
    <location>
        <begin position="241"/>
        <end position="261"/>
    </location>
</feature>
<dbReference type="EMBL" id="KV429050">
    <property type="protein sequence ID" value="KZT70572.1"/>
    <property type="molecule type" value="Genomic_DNA"/>
</dbReference>
<feature type="transmembrane region" description="Helical" evidence="1">
    <location>
        <begin position="120"/>
        <end position="141"/>
    </location>
</feature>
<feature type="non-terminal residue" evidence="3">
    <location>
        <position position="349"/>
    </location>
</feature>
<feature type="transmembrane region" description="Helical" evidence="1">
    <location>
        <begin position="20"/>
        <end position="41"/>
    </location>
</feature>
<proteinExistence type="predicted"/>
<evidence type="ECO:0000313" key="4">
    <source>
        <dbReference type="Proteomes" id="UP000076727"/>
    </source>
</evidence>
<evidence type="ECO:0000259" key="2">
    <source>
        <dbReference type="Pfam" id="PF20151"/>
    </source>
</evidence>
<feature type="transmembrane region" description="Helical" evidence="1">
    <location>
        <begin position="53"/>
        <end position="77"/>
    </location>
</feature>
<evidence type="ECO:0000256" key="1">
    <source>
        <dbReference type="SAM" id="Phobius"/>
    </source>
</evidence>